<dbReference type="GO" id="GO:0008270">
    <property type="term" value="F:zinc ion binding"/>
    <property type="evidence" value="ECO:0007669"/>
    <property type="project" value="UniProtKB-KW"/>
</dbReference>
<evidence type="ECO:0000256" key="2">
    <source>
        <dbReference type="ARBA" id="ARBA00022695"/>
    </source>
</evidence>
<protein>
    <submittedName>
        <fullName evidence="10">POK9 protein</fullName>
    </submittedName>
</protein>
<keyword evidence="1" id="KW-0808">Transferase</keyword>
<keyword evidence="2" id="KW-0548">Nucleotidyltransferase</keyword>
<keyword evidence="8" id="KW-0862">Zinc</keyword>
<keyword evidence="6" id="KW-0378">Hydrolase</keyword>
<feature type="non-terminal residue" evidence="10">
    <location>
        <position position="89"/>
    </location>
</feature>
<dbReference type="InterPro" id="IPR003308">
    <property type="entry name" value="Integrase_Zn-bd_dom_N"/>
</dbReference>
<dbReference type="EMBL" id="VWYI01034803">
    <property type="protein sequence ID" value="NXQ60779.1"/>
    <property type="molecule type" value="Genomic_DNA"/>
</dbReference>
<gene>
    <name evidence="10" type="primary">Ervk9</name>
    <name evidence="10" type="ORF">ANTMIN_R14563</name>
</gene>
<feature type="domain" description="Integrase-type" evidence="9">
    <location>
        <begin position="41"/>
        <end position="82"/>
    </location>
</feature>
<dbReference type="Pfam" id="PF02022">
    <property type="entry name" value="Integrase_Zn"/>
    <property type="match status" value="1"/>
</dbReference>
<dbReference type="AlphaFoldDB" id="A0A7L2EFT8"/>
<keyword evidence="8" id="KW-0863">Zinc-finger</keyword>
<dbReference type="PANTHER" id="PTHR41694">
    <property type="entry name" value="ENDOGENOUS RETROVIRUS GROUP K MEMBER POL PROTEIN"/>
    <property type="match status" value="1"/>
</dbReference>
<dbReference type="InterPro" id="IPR017856">
    <property type="entry name" value="Integrase-like_N"/>
</dbReference>
<dbReference type="PANTHER" id="PTHR41694:SF3">
    <property type="entry name" value="RNA-DIRECTED DNA POLYMERASE-RELATED"/>
    <property type="match status" value="1"/>
</dbReference>
<proteinExistence type="predicted"/>
<evidence type="ECO:0000256" key="6">
    <source>
        <dbReference type="ARBA" id="ARBA00022801"/>
    </source>
</evidence>
<dbReference type="InterPro" id="IPR043502">
    <property type="entry name" value="DNA/RNA_pol_sf"/>
</dbReference>
<dbReference type="GO" id="GO:0035613">
    <property type="term" value="F:RNA stem-loop binding"/>
    <property type="evidence" value="ECO:0007669"/>
    <property type="project" value="TreeGrafter"/>
</dbReference>
<dbReference type="GO" id="GO:0016787">
    <property type="term" value="F:hydrolase activity"/>
    <property type="evidence" value="ECO:0007669"/>
    <property type="project" value="UniProtKB-KW"/>
</dbReference>
<dbReference type="GO" id="GO:0003964">
    <property type="term" value="F:RNA-directed DNA polymerase activity"/>
    <property type="evidence" value="ECO:0007669"/>
    <property type="project" value="UniProtKB-KW"/>
</dbReference>
<keyword evidence="11" id="KW-1185">Reference proteome</keyword>
<dbReference type="Proteomes" id="UP000554720">
    <property type="component" value="Unassembled WGS sequence"/>
</dbReference>
<organism evidence="10 11">
    <name type="scientific">Anthoscopus minutus</name>
    <name type="common">Southern penduline-tit</name>
    <dbReference type="NCBI Taxonomy" id="156561"/>
    <lineage>
        <taxon>Eukaryota</taxon>
        <taxon>Metazoa</taxon>
        <taxon>Chordata</taxon>
        <taxon>Craniata</taxon>
        <taxon>Vertebrata</taxon>
        <taxon>Euteleostomi</taxon>
        <taxon>Archelosauria</taxon>
        <taxon>Archosauria</taxon>
        <taxon>Dinosauria</taxon>
        <taxon>Saurischia</taxon>
        <taxon>Theropoda</taxon>
        <taxon>Coelurosauria</taxon>
        <taxon>Aves</taxon>
        <taxon>Neognathae</taxon>
        <taxon>Neoaves</taxon>
        <taxon>Telluraves</taxon>
        <taxon>Australaves</taxon>
        <taxon>Passeriformes</taxon>
        <taxon>Paridae</taxon>
        <taxon>Anthoscopus</taxon>
    </lineage>
</organism>
<sequence length="89" mass="10017">MGALQPRLPAPVMIPEHWNLLIIDLKDCFSTIPLHKNDMHRFAFTARESHAIFHQNAKGLKRTYGLSVDEARAIVKAWAVCSNHNQGLG</sequence>
<dbReference type="Gene3D" id="1.10.10.200">
    <property type="match status" value="1"/>
</dbReference>
<evidence type="ECO:0000313" key="10">
    <source>
        <dbReference type="EMBL" id="NXQ60779.1"/>
    </source>
</evidence>
<reference evidence="10 11" key="1">
    <citation type="submission" date="2019-09" db="EMBL/GenBank/DDBJ databases">
        <title>Bird 10,000 Genomes (B10K) Project - Family phase.</title>
        <authorList>
            <person name="Zhang G."/>
        </authorList>
    </citation>
    <scope>NUCLEOTIDE SEQUENCE [LARGE SCALE GENOMIC DNA]</scope>
    <source>
        <strain evidence="10">B10K-DU-011-42</strain>
        <tissue evidence="10">Muscle</tissue>
    </source>
</reference>
<evidence type="ECO:0000259" key="9">
    <source>
        <dbReference type="PROSITE" id="PS50876"/>
    </source>
</evidence>
<keyword evidence="3" id="KW-0540">Nuclease</keyword>
<comment type="caution">
    <text evidence="10">The sequence shown here is derived from an EMBL/GenBank/DDBJ whole genome shotgun (WGS) entry which is preliminary data.</text>
</comment>
<accession>A0A7L2EFT8</accession>
<evidence type="ECO:0000256" key="4">
    <source>
        <dbReference type="ARBA" id="ARBA00022723"/>
    </source>
</evidence>
<keyword evidence="7" id="KW-0695">RNA-directed DNA polymerase</keyword>
<dbReference type="SUPFAM" id="SSF56672">
    <property type="entry name" value="DNA/RNA polymerases"/>
    <property type="match status" value="1"/>
</dbReference>
<feature type="non-terminal residue" evidence="10">
    <location>
        <position position="1"/>
    </location>
</feature>
<dbReference type="SUPFAM" id="SSF46919">
    <property type="entry name" value="N-terminal Zn binding domain of HIV integrase"/>
    <property type="match status" value="1"/>
</dbReference>
<keyword evidence="4" id="KW-0479">Metal-binding</keyword>
<evidence type="ECO:0000256" key="7">
    <source>
        <dbReference type="ARBA" id="ARBA00022918"/>
    </source>
</evidence>
<dbReference type="PROSITE" id="PS50876">
    <property type="entry name" value="ZF_INTEGRASE"/>
    <property type="match status" value="1"/>
</dbReference>
<evidence type="ECO:0000256" key="5">
    <source>
        <dbReference type="ARBA" id="ARBA00022759"/>
    </source>
</evidence>
<keyword evidence="5" id="KW-0255">Endonuclease</keyword>
<dbReference type="OrthoDB" id="9339466at2759"/>
<dbReference type="GO" id="GO:0004519">
    <property type="term" value="F:endonuclease activity"/>
    <property type="evidence" value="ECO:0007669"/>
    <property type="project" value="UniProtKB-KW"/>
</dbReference>
<evidence type="ECO:0000313" key="11">
    <source>
        <dbReference type="Proteomes" id="UP000554720"/>
    </source>
</evidence>
<evidence type="ECO:0000256" key="8">
    <source>
        <dbReference type="PROSITE-ProRule" id="PRU00450"/>
    </source>
</evidence>
<name>A0A7L2EFT8_ANTMN</name>
<evidence type="ECO:0000256" key="3">
    <source>
        <dbReference type="ARBA" id="ARBA00022722"/>
    </source>
</evidence>
<evidence type="ECO:0000256" key="1">
    <source>
        <dbReference type="ARBA" id="ARBA00022679"/>
    </source>
</evidence>